<evidence type="ECO:0000313" key="4">
    <source>
        <dbReference type="Proteomes" id="UP000683360"/>
    </source>
</evidence>
<dbReference type="GO" id="GO:0008643">
    <property type="term" value="P:carbohydrate transport"/>
    <property type="evidence" value="ECO:0007669"/>
    <property type="project" value="InterPro"/>
</dbReference>
<dbReference type="PANTHER" id="PTHR11328">
    <property type="entry name" value="MAJOR FACILITATOR SUPERFAMILY DOMAIN-CONTAINING PROTEIN"/>
    <property type="match status" value="1"/>
</dbReference>
<name>A0A8S3QH82_MYTED</name>
<dbReference type="Proteomes" id="UP000683360">
    <property type="component" value="Unassembled WGS sequence"/>
</dbReference>
<dbReference type="GO" id="GO:0005886">
    <property type="term" value="C:plasma membrane"/>
    <property type="evidence" value="ECO:0007669"/>
    <property type="project" value="TreeGrafter"/>
</dbReference>
<dbReference type="EMBL" id="CAJPWZ010000543">
    <property type="protein sequence ID" value="CAG2196073.1"/>
    <property type="molecule type" value="Genomic_DNA"/>
</dbReference>
<accession>A0A8S3QH82</accession>
<dbReference type="OrthoDB" id="1730117at2759"/>
<keyword evidence="2" id="KW-1133">Transmembrane helix</keyword>
<dbReference type="InterPro" id="IPR036259">
    <property type="entry name" value="MFS_trans_sf"/>
</dbReference>
<dbReference type="Pfam" id="PF13347">
    <property type="entry name" value="MFS_2"/>
    <property type="match status" value="1"/>
</dbReference>
<feature type="transmembrane region" description="Helical" evidence="2">
    <location>
        <begin position="90"/>
        <end position="108"/>
    </location>
</feature>
<proteinExistence type="inferred from homology"/>
<dbReference type="SUPFAM" id="SSF103473">
    <property type="entry name" value="MFS general substrate transporter"/>
    <property type="match status" value="1"/>
</dbReference>
<feature type="transmembrane region" description="Helical" evidence="2">
    <location>
        <begin position="155"/>
        <end position="175"/>
    </location>
</feature>
<dbReference type="AlphaFoldDB" id="A0A8S3QH82"/>
<gene>
    <name evidence="3" type="ORF">MEDL_10977</name>
</gene>
<evidence type="ECO:0008006" key="5">
    <source>
        <dbReference type="Google" id="ProtNLM"/>
    </source>
</evidence>
<organism evidence="3 4">
    <name type="scientific">Mytilus edulis</name>
    <name type="common">Blue mussel</name>
    <dbReference type="NCBI Taxonomy" id="6550"/>
    <lineage>
        <taxon>Eukaryota</taxon>
        <taxon>Metazoa</taxon>
        <taxon>Spiralia</taxon>
        <taxon>Lophotrochozoa</taxon>
        <taxon>Mollusca</taxon>
        <taxon>Bivalvia</taxon>
        <taxon>Autobranchia</taxon>
        <taxon>Pteriomorphia</taxon>
        <taxon>Mytilida</taxon>
        <taxon>Mytiloidea</taxon>
        <taxon>Mytilidae</taxon>
        <taxon>Mytilinae</taxon>
        <taxon>Mytilus</taxon>
    </lineage>
</organism>
<evidence type="ECO:0000313" key="3">
    <source>
        <dbReference type="EMBL" id="CAG2196073.1"/>
    </source>
</evidence>
<comment type="similarity">
    <text evidence="1">Belongs to the major facilitator superfamily.</text>
</comment>
<keyword evidence="2" id="KW-0472">Membrane</keyword>
<dbReference type="InterPro" id="IPR039672">
    <property type="entry name" value="MFS_2"/>
</dbReference>
<sequence length="236" mass="26719">MPASPTIQKLPLSQRLAFSIGHVLNDLTASVWFSYLILYLSQVKEFSNISAGLLMLIGQISDALFTPFIGIGSDRTNGLCKMGKRKTWHLFGTFCVMGSFPSSLTSVLHVRIQTYGYAFTVISNLMTFGVFWLLFNLHGENTTSSTLNPTDSDKFRNLAFILVPIGIVFCFIFHIKVQENDVCNLGNVEENHVPAEHSNTTTERIPNLMTWFRWLKEIQFYQVLCYDNKDDISIAI</sequence>
<keyword evidence="2" id="KW-0812">Transmembrane</keyword>
<comment type="caution">
    <text evidence="3">The sequence shown here is derived from an EMBL/GenBank/DDBJ whole genome shotgun (WGS) entry which is preliminary data.</text>
</comment>
<dbReference type="Gene3D" id="1.20.1250.20">
    <property type="entry name" value="MFS general substrate transporter like domains"/>
    <property type="match status" value="1"/>
</dbReference>
<protein>
    <recommendedName>
        <fullName evidence="5">Major facilitator superfamily domain-containing protein 12</fullName>
    </recommendedName>
</protein>
<feature type="transmembrane region" description="Helical" evidence="2">
    <location>
        <begin position="115"/>
        <end position="135"/>
    </location>
</feature>
<feature type="transmembrane region" description="Helical" evidence="2">
    <location>
        <begin position="20"/>
        <end position="40"/>
    </location>
</feature>
<evidence type="ECO:0000256" key="1">
    <source>
        <dbReference type="ARBA" id="ARBA00008335"/>
    </source>
</evidence>
<dbReference type="PANTHER" id="PTHR11328:SF28">
    <property type="entry name" value="MAJOR FACILITATOR SUPERFAMILY DOMAIN-CONTAINING PROTEIN 12"/>
    <property type="match status" value="1"/>
</dbReference>
<evidence type="ECO:0000256" key="2">
    <source>
        <dbReference type="SAM" id="Phobius"/>
    </source>
</evidence>
<dbReference type="GO" id="GO:0015293">
    <property type="term" value="F:symporter activity"/>
    <property type="evidence" value="ECO:0007669"/>
    <property type="project" value="InterPro"/>
</dbReference>
<keyword evidence="4" id="KW-1185">Reference proteome</keyword>
<reference evidence="3" key="1">
    <citation type="submission" date="2021-03" db="EMBL/GenBank/DDBJ databases">
        <authorList>
            <person name="Bekaert M."/>
        </authorList>
    </citation>
    <scope>NUCLEOTIDE SEQUENCE</scope>
</reference>
<feature type="transmembrane region" description="Helical" evidence="2">
    <location>
        <begin position="52"/>
        <end position="70"/>
    </location>
</feature>